<dbReference type="SUPFAM" id="SSF51730">
    <property type="entry name" value="FAD-linked oxidoreductase"/>
    <property type="match status" value="1"/>
</dbReference>
<comment type="caution">
    <text evidence="3">The sequence shown here is derived from an EMBL/GenBank/DDBJ whole genome shotgun (WGS) entry which is preliminary data.</text>
</comment>
<evidence type="ECO:0000313" key="3">
    <source>
        <dbReference type="EMBL" id="NJC24698.1"/>
    </source>
</evidence>
<evidence type="ECO:0000259" key="2">
    <source>
        <dbReference type="Pfam" id="PF01619"/>
    </source>
</evidence>
<evidence type="ECO:0000256" key="1">
    <source>
        <dbReference type="ARBA" id="ARBA00023002"/>
    </source>
</evidence>
<reference evidence="3 4" key="1">
    <citation type="submission" date="2020-03" db="EMBL/GenBank/DDBJ databases">
        <title>Genomic Encyclopedia of Type Strains, Phase IV (KMG-IV): sequencing the most valuable type-strain genomes for metagenomic binning, comparative biology and taxonomic classification.</title>
        <authorList>
            <person name="Goeker M."/>
        </authorList>
    </citation>
    <scope>NUCLEOTIDE SEQUENCE [LARGE SCALE GENOMIC DNA]</scope>
    <source>
        <strain evidence="3 4">DSM 105096</strain>
    </source>
</reference>
<dbReference type="InterPro" id="IPR002872">
    <property type="entry name" value="Proline_DH_dom"/>
</dbReference>
<name>A0ABX0X672_9BACT</name>
<keyword evidence="1 3" id="KW-0560">Oxidoreductase</keyword>
<dbReference type="EC" id="1.5.-.-" evidence="3"/>
<dbReference type="EMBL" id="JAATJH010000001">
    <property type="protein sequence ID" value="NJC24698.1"/>
    <property type="molecule type" value="Genomic_DNA"/>
</dbReference>
<dbReference type="RefSeq" id="WP_245184352.1">
    <property type="nucleotide sequence ID" value="NZ_JAATJH010000001.1"/>
</dbReference>
<organism evidence="3 4">
    <name type="scientific">Neolewinella antarctica</name>
    <dbReference type="NCBI Taxonomy" id="442734"/>
    <lineage>
        <taxon>Bacteria</taxon>
        <taxon>Pseudomonadati</taxon>
        <taxon>Bacteroidota</taxon>
        <taxon>Saprospiria</taxon>
        <taxon>Saprospirales</taxon>
        <taxon>Lewinellaceae</taxon>
        <taxon>Neolewinella</taxon>
    </lineage>
</organism>
<accession>A0ABX0X672</accession>
<dbReference type="GO" id="GO:0016491">
    <property type="term" value="F:oxidoreductase activity"/>
    <property type="evidence" value="ECO:0007669"/>
    <property type="project" value="UniProtKB-KW"/>
</dbReference>
<dbReference type="PANTHER" id="PTHR13914:SF0">
    <property type="entry name" value="PROLINE DEHYDROGENASE 1, MITOCHONDRIAL"/>
    <property type="match status" value="1"/>
</dbReference>
<dbReference type="PANTHER" id="PTHR13914">
    <property type="entry name" value="PROLINE OXIDASE"/>
    <property type="match status" value="1"/>
</dbReference>
<dbReference type="Gene3D" id="3.20.20.220">
    <property type="match status" value="1"/>
</dbReference>
<gene>
    <name evidence="3" type="ORF">GGR27_000179</name>
</gene>
<feature type="domain" description="Proline dehydrogenase" evidence="2">
    <location>
        <begin position="101"/>
        <end position="400"/>
    </location>
</feature>
<dbReference type="InterPro" id="IPR015659">
    <property type="entry name" value="Proline_oxidase"/>
</dbReference>
<dbReference type="InterPro" id="IPR029041">
    <property type="entry name" value="FAD-linked_oxidoreductase-like"/>
</dbReference>
<sequence>MKDASGPVKSFPLAEAAVRDFNGRQLPDFSDSEQTFRHITDGNLKQTALLFKLMGQPQLTNLLSTIGLPAVKLGLPGASWMVRKTVFPQFVGGVSLNDSLPTIERLHERGVTSILDYGAEAKNAAADFDVFTEEVKKAIHFSAENGAAVAAVVKITGLADDHMLEKLNASVPDLDGDLSNYPKLQNTIGRLEGICQLAAQHSVQVYIDAEESWLQNTIDALAALMMQRHNKEQVIVLHTYQLYRHDRLQLLKDSHQRALEYGYLLGAKLVRGAYMVKENARAADGNYPTPIQPSLEATHRDYNDAVRFCIDNVETVGFCIGSHNEESVRLTCELLRQKNLPANTPHAQFAQLYGMSDNLTFNLAAGGYNVSKYMVYGPVSEVLPYLVRRAQENTSVTGEMGRELKLIRTELERRRVG</sequence>
<proteinExistence type="predicted"/>
<dbReference type="Proteomes" id="UP000770785">
    <property type="component" value="Unassembled WGS sequence"/>
</dbReference>
<dbReference type="Pfam" id="PF01619">
    <property type="entry name" value="Pro_dh"/>
    <property type="match status" value="1"/>
</dbReference>
<keyword evidence="4" id="KW-1185">Reference proteome</keyword>
<evidence type="ECO:0000313" key="4">
    <source>
        <dbReference type="Proteomes" id="UP000770785"/>
    </source>
</evidence>
<protein>
    <submittedName>
        <fullName evidence="3">Proline dehydrogenase</fullName>
        <ecNumber evidence="3">1.5.-.-</ecNumber>
    </submittedName>
</protein>